<gene>
    <name evidence="1" type="ORF">Aocu_02560</name>
</gene>
<dbReference type="EMBL" id="LK028559">
    <property type="protein sequence ID" value="CDR30329.1"/>
    <property type="molecule type" value="Genomic_DNA"/>
</dbReference>
<name>A0A061AAB0_9MOLU</name>
<keyword evidence="2" id="KW-1185">Reference proteome</keyword>
<protein>
    <submittedName>
        <fullName evidence="1">MORN repeat variant</fullName>
    </submittedName>
</protein>
<dbReference type="STRING" id="35623.Aocu_02560"/>
<reference evidence="2" key="1">
    <citation type="submission" date="2014-05" db="EMBL/GenBank/DDBJ databases">
        <authorList>
            <person name="Kube M."/>
        </authorList>
    </citation>
    <scope>NUCLEOTIDE SEQUENCE [LARGE SCALE GENOMIC DNA]</scope>
</reference>
<dbReference type="KEGG" id="aoc:Aocu_02560"/>
<dbReference type="Gene3D" id="2.20.110.10">
    <property type="entry name" value="Histone H3 K4-specific methyltransferase SET7/9 N-terminal domain"/>
    <property type="match status" value="1"/>
</dbReference>
<dbReference type="Proteomes" id="UP000032434">
    <property type="component" value="Chromosome 1"/>
</dbReference>
<dbReference type="AlphaFoldDB" id="A0A061AAB0"/>
<dbReference type="RefSeq" id="WP_218017424.1">
    <property type="nucleotide sequence ID" value="NZ_UFRU01000001.1"/>
</dbReference>
<dbReference type="HOGENOM" id="CLU_167551_1_0_14"/>
<evidence type="ECO:0000313" key="2">
    <source>
        <dbReference type="Proteomes" id="UP000032434"/>
    </source>
</evidence>
<dbReference type="PATRIC" id="fig|35623.3.peg.256"/>
<organism evidence="1 2">
    <name type="scientific">Acholeplasma oculi</name>
    <dbReference type="NCBI Taxonomy" id="35623"/>
    <lineage>
        <taxon>Bacteria</taxon>
        <taxon>Bacillati</taxon>
        <taxon>Mycoplasmatota</taxon>
        <taxon>Mollicutes</taxon>
        <taxon>Acholeplasmatales</taxon>
        <taxon>Acholeplasmataceae</taxon>
        <taxon>Acholeplasma</taxon>
    </lineage>
</organism>
<evidence type="ECO:0000313" key="1">
    <source>
        <dbReference type="EMBL" id="CDR30329.1"/>
    </source>
</evidence>
<dbReference type="SUPFAM" id="SSF82185">
    <property type="entry name" value="Histone H3 K4-specific methyltransferase SET7/9 N-terminal domain"/>
    <property type="match status" value="1"/>
</dbReference>
<accession>A0A061AAB0</accession>
<sequence>MTDHECMDKPRKHVKEKVMRVIDGITYKYHKNGRSIWSKGQMIDGIPEGYFEWYRTDGTLKRSGFFKAGVPVGTWITYDSEGNPYKSEEK</sequence>
<proteinExistence type="predicted"/>
<dbReference type="InParanoid" id="A0A061AAB0"/>